<evidence type="ECO:0000313" key="1">
    <source>
        <dbReference type="EMBL" id="KAK0704804.1"/>
    </source>
</evidence>
<dbReference type="AlphaFoldDB" id="A0AA39ZW63"/>
<comment type="caution">
    <text evidence="1">The sequence shown here is derived from an EMBL/GenBank/DDBJ whole genome shotgun (WGS) entry which is preliminary data.</text>
</comment>
<gene>
    <name evidence="1" type="ORF">B0H67DRAFT_592378</name>
</gene>
<protein>
    <submittedName>
        <fullName evidence="1">Uncharacterized protein</fullName>
    </submittedName>
</protein>
<reference evidence="1" key="1">
    <citation type="submission" date="2023-06" db="EMBL/GenBank/DDBJ databases">
        <title>Genome-scale phylogeny and comparative genomics of the fungal order Sordariales.</title>
        <authorList>
            <consortium name="Lawrence Berkeley National Laboratory"/>
            <person name="Hensen N."/>
            <person name="Bonometti L."/>
            <person name="Westerberg I."/>
            <person name="Brannstrom I.O."/>
            <person name="Guillou S."/>
            <person name="Cros-Aarteil S."/>
            <person name="Calhoun S."/>
            <person name="Haridas S."/>
            <person name="Kuo A."/>
            <person name="Mondo S."/>
            <person name="Pangilinan J."/>
            <person name="Riley R."/>
            <person name="Labutti K."/>
            <person name="Andreopoulos B."/>
            <person name="Lipzen A."/>
            <person name="Chen C."/>
            <person name="Yanf M."/>
            <person name="Daum C."/>
            <person name="Ng V."/>
            <person name="Clum A."/>
            <person name="Steindorff A."/>
            <person name="Ohm R."/>
            <person name="Martin F."/>
            <person name="Silar P."/>
            <person name="Natvig D."/>
            <person name="Lalanne C."/>
            <person name="Gautier V."/>
            <person name="Ament-Velasquez S.L."/>
            <person name="Kruys A."/>
            <person name="Hutchinson M.I."/>
            <person name="Powell A.J."/>
            <person name="Barry K."/>
            <person name="Miller A.N."/>
            <person name="Grigoriev I.V."/>
            <person name="Debuchy R."/>
            <person name="Gladieux P."/>
            <person name="Thoren M.H."/>
            <person name="Johannesson H."/>
        </authorList>
    </citation>
    <scope>NUCLEOTIDE SEQUENCE</scope>
    <source>
        <strain evidence="1">SMH4607-1</strain>
    </source>
</reference>
<keyword evidence="2" id="KW-1185">Reference proteome</keyword>
<dbReference type="EMBL" id="JAUKUA010000007">
    <property type="protein sequence ID" value="KAK0704804.1"/>
    <property type="molecule type" value="Genomic_DNA"/>
</dbReference>
<accession>A0AA39ZW63</accession>
<evidence type="ECO:0000313" key="2">
    <source>
        <dbReference type="Proteomes" id="UP001172102"/>
    </source>
</evidence>
<proteinExistence type="predicted"/>
<sequence length="51" mass="5725">MGIETARKVSQGVMSGSLIANRRHGFYRVTTTSRLALLGYYCCWYSSFTAL</sequence>
<organism evidence="1 2">
    <name type="scientific">Lasiosphaeris hirsuta</name>
    <dbReference type="NCBI Taxonomy" id="260670"/>
    <lineage>
        <taxon>Eukaryota</taxon>
        <taxon>Fungi</taxon>
        <taxon>Dikarya</taxon>
        <taxon>Ascomycota</taxon>
        <taxon>Pezizomycotina</taxon>
        <taxon>Sordariomycetes</taxon>
        <taxon>Sordariomycetidae</taxon>
        <taxon>Sordariales</taxon>
        <taxon>Lasiosphaeriaceae</taxon>
        <taxon>Lasiosphaeris</taxon>
    </lineage>
</organism>
<name>A0AA39ZW63_9PEZI</name>
<dbReference type="Proteomes" id="UP001172102">
    <property type="component" value="Unassembled WGS sequence"/>
</dbReference>